<evidence type="ECO:0000256" key="1">
    <source>
        <dbReference type="ARBA" id="ARBA00004162"/>
    </source>
</evidence>
<dbReference type="SUPFAM" id="SSF56112">
    <property type="entry name" value="Protein kinase-like (PK-like)"/>
    <property type="match status" value="1"/>
</dbReference>
<dbReference type="GO" id="GO:0005524">
    <property type="term" value="F:ATP binding"/>
    <property type="evidence" value="ECO:0007669"/>
    <property type="project" value="UniProtKB-KW"/>
</dbReference>
<gene>
    <name evidence="16" type="ORF">RchiOBHm_Chr2g0138401</name>
</gene>
<dbReference type="InterPro" id="IPR000719">
    <property type="entry name" value="Prot_kinase_dom"/>
</dbReference>
<keyword evidence="7" id="KW-0547">Nucleotide-binding</keyword>
<dbReference type="InterPro" id="IPR047117">
    <property type="entry name" value="PERK1-13-like"/>
</dbReference>
<organism evidence="16 17">
    <name type="scientific">Rosa chinensis</name>
    <name type="common">China rose</name>
    <dbReference type="NCBI Taxonomy" id="74649"/>
    <lineage>
        <taxon>Eukaryota</taxon>
        <taxon>Viridiplantae</taxon>
        <taxon>Streptophyta</taxon>
        <taxon>Embryophyta</taxon>
        <taxon>Tracheophyta</taxon>
        <taxon>Spermatophyta</taxon>
        <taxon>Magnoliopsida</taxon>
        <taxon>eudicotyledons</taxon>
        <taxon>Gunneridae</taxon>
        <taxon>Pentapetalae</taxon>
        <taxon>rosids</taxon>
        <taxon>fabids</taxon>
        <taxon>Rosales</taxon>
        <taxon>Rosaceae</taxon>
        <taxon>Rosoideae</taxon>
        <taxon>Rosoideae incertae sedis</taxon>
        <taxon>Rosa</taxon>
    </lineage>
</organism>
<accession>A0A2P6RWW1</accession>
<comment type="catalytic activity">
    <reaction evidence="12">
        <text>L-threonyl-[protein] + ATP = O-phospho-L-threonyl-[protein] + ADP + H(+)</text>
        <dbReference type="Rhea" id="RHEA:46608"/>
        <dbReference type="Rhea" id="RHEA-COMP:11060"/>
        <dbReference type="Rhea" id="RHEA-COMP:11605"/>
        <dbReference type="ChEBI" id="CHEBI:15378"/>
        <dbReference type="ChEBI" id="CHEBI:30013"/>
        <dbReference type="ChEBI" id="CHEBI:30616"/>
        <dbReference type="ChEBI" id="CHEBI:61977"/>
        <dbReference type="ChEBI" id="CHEBI:456216"/>
        <dbReference type="EC" id="2.7.11.1"/>
    </reaction>
</comment>
<dbReference type="EC" id="2.7.11.1" evidence="2"/>
<dbReference type="PANTHER" id="PTHR47982">
    <property type="entry name" value="PROLINE-RICH RECEPTOR-LIKE PROTEIN KINASE PERK4"/>
    <property type="match status" value="1"/>
</dbReference>
<evidence type="ECO:0000256" key="5">
    <source>
        <dbReference type="ARBA" id="ARBA00022679"/>
    </source>
</evidence>
<keyword evidence="4" id="KW-0723">Serine/threonine-protein kinase</keyword>
<dbReference type="Gene3D" id="1.10.510.10">
    <property type="entry name" value="Transferase(Phosphotransferase) domain 1"/>
    <property type="match status" value="1"/>
</dbReference>
<evidence type="ECO:0000256" key="8">
    <source>
        <dbReference type="ARBA" id="ARBA00022777"/>
    </source>
</evidence>
<keyword evidence="8" id="KW-0418">Kinase</keyword>
<dbReference type="InterPro" id="IPR011009">
    <property type="entry name" value="Kinase-like_dom_sf"/>
</dbReference>
<dbReference type="Proteomes" id="UP000238479">
    <property type="component" value="Chromosome 2"/>
</dbReference>
<evidence type="ECO:0000313" key="16">
    <source>
        <dbReference type="EMBL" id="PRQ50909.1"/>
    </source>
</evidence>
<dbReference type="GO" id="GO:0004674">
    <property type="term" value="F:protein serine/threonine kinase activity"/>
    <property type="evidence" value="ECO:0007669"/>
    <property type="project" value="UniProtKB-KW"/>
</dbReference>
<keyword evidence="11" id="KW-0472">Membrane</keyword>
<feature type="compositionally biased region" description="Polar residues" evidence="14">
    <location>
        <begin position="170"/>
        <end position="196"/>
    </location>
</feature>
<dbReference type="InterPro" id="IPR001245">
    <property type="entry name" value="Ser-Thr/Tyr_kinase_cat_dom"/>
</dbReference>
<dbReference type="PROSITE" id="PS50011">
    <property type="entry name" value="PROTEIN_KINASE_DOM"/>
    <property type="match status" value="1"/>
</dbReference>
<keyword evidence="17" id="KW-1185">Reference proteome</keyword>
<evidence type="ECO:0000256" key="10">
    <source>
        <dbReference type="ARBA" id="ARBA00022989"/>
    </source>
</evidence>
<feature type="compositionally biased region" description="Basic and acidic residues" evidence="14">
    <location>
        <begin position="197"/>
        <end position="214"/>
    </location>
</feature>
<comment type="caution">
    <text evidence="16">The sequence shown here is derived from an EMBL/GenBank/DDBJ whole genome shotgun (WGS) entry which is preliminary data.</text>
</comment>
<keyword evidence="9" id="KW-0067">ATP-binding</keyword>
<dbReference type="Gramene" id="PRQ50909">
    <property type="protein sequence ID" value="PRQ50909"/>
    <property type="gene ID" value="RchiOBHm_Chr2g0138401"/>
</dbReference>
<dbReference type="Pfam" id="PF07714">
    <property type="entry name" value="PK_Tyr_Ser-Thr"/>
    <property type="match status" value="1"/>
</dbReference>
<keyword evidence="10" id="KW-1133">Transmembrane helix</keyword>
<keyword evidence="3" id="KW-1003">Cell membrane</keyword>
<keyword evidence="6" id="KW-0812">Transmembrane</keyword>
<name>A0A2P6RWW1_ROSCH</name>
<dbReference type="PANTHER" id="PTHR47982:SF33">
    <property type="entry name" value="PROLINE-RICH RECEPTOR-LIKE PROTEIN KINASE PERK15"/>
    <property type="match status" value="1"/>
</dbReference>
<keyword evidence="5 16" id="KW-0808">Transferase</keyword>
<evidence type="ECO:0000259" key="15">
    <source>
        <dbReference type="PROSITE" id="PS50011"/>
    </source>
</evidence>
<evidence type="ECO:0000256" key="9">
    <source>
        <dbReference type="ARBA" id="ARBA00022840"/>
    </source>
</evidence>
<evidence type="ECO:0000256" key="12">
    <source>
        <dbReference type="ARBA" id="ARBA00047899"/>
    </source>
</evidence>
<evidence type="ECO:0000256" key="6">
    <source>
        <dbReference type="ARBA" id="ARBA00022692"/>
    </source>
</evidence>
<sequence length="214" mass="23606">MGSMQSTYLAPEYASSGKLSDKSDVFSFGAVLLELITGRQPIDKTHSFTDDSMVEWARPLLARALERGNFDGLVDERLQNDYNSSEMACMIACAAASVSHSARRRPKMSQVVRALEGNLSPDELNEGVIPGQSMIYSSSESTQYSTREYKEDMLKFRKLALESQELEQGISETSGPSSDFGQHQSASSGEGQQTTQDIEHGQMNKDSQDYGKSY</sequence>
<feature type="domain" description="Protein kinase" evidence="15">
    <location>
        <begin position="1"/>
        <end position="119"/>
    </location>
</feature>
<comment type="catalytic activity">
    <reaction evidence="13">
        <text>L-seryl-[protein] + ATP = O-phospho-L-seryl-[protein] + ADP + H(+)</text>
        <dbReference type="Rhea" id="RHEA:17989"/>
        <dbReference type="Rhea" id="RHEA-COMP:9863"/>
        <dbReference type="Rhea" id="RHEA-COMP:11604"/>
        <dbReference type="ChEBI" id="CHEBI:15378"/>
        <dbReference type="ChEBI" id="CHEBI:29999"/>
        <dbReference type="ChEBI" id="CHEBI:30616"/>
        <dbReference type="ChEBI" id="CHEBI:83421"/>
        <dbReference type="ChEBI" id="CHEBI:456216"/>
        <dbReference type="EC" id="2.7.11.1"/>
    </reaction>
</comment>
<protein>
    <recommendedName>
        <fullName evidence="2">non-specific serine/threonine protein kinase</fullName>
        <ecNumber evidence="2">2.7.11.1</ecNumber>
    </recommendedName>
</protein>
<evidence type="ECO:0000256" key="3">
    <source>
        <dbReference type="ARBA" id="ARBA00022475"/>
    </source>
</evidence>
<comment type="subcellular location">
    <subcellularLocation>
        <location evidence="1">Cell membrane</location>
        <topology evidence="1">Single-pass membrane protein</topology>
    </subcellularLocation>
</comment>
<evidence type="ECO:0000256" key="13">
    <source>
        <dbReference type="ARBA" id="ARBA00048679"/>
    </source>
</evidence>
<evidence type="ECO:0000256" key="14">
    <source>
        <dbReference type="SAM" id="MobiDB-lite"/>
    </source>
</evidence>
<dbReference type="OMA" id="SESHLMK"/>
<evidence type="ECO:0000256" key="7">
    <source>
        <dbReference type="ARBA" id="ARBA00022741"/>
    </source>
</evidence>
<proteinExistence type="predicted"/>
<evidence type="ECO:0000313" key="17">
    <source>
        <dbReference type="Proteomes" id="UP000238479"/>
    </source>
</evidence>
<evidence type="ECO:0000256" key="4">
    <source>
        <dbReference type="ARBA" id="ARBA00022527"/>
    </source>
</evidence>
<dbReference type="EMBL" id="PDCK01000040">
    <property type="protein sequence ID" value="PRQ50909.1"/>
    <property type="molecule type" value="Genomic_DNA"/>
</dbReference>
<evidence type="ECO:0000256" key="11">
    <source>
        <dbReference type="ARBA" id="ARBA00023136"/>
    </source>
</evidence>
<evidence type="ECO:0000256" key="2">
    <source>
        <dbReference type="ARBA" id="ARBA00012513"/>
    </source>
</evidence>
<dbReference type="GO" id="GO:0005886">
    <property type="term" value="C:plasma membrane"/>
    <property type="evidence" value="ECO:0007669"/>
    <property type="project" value="UniProtKB-SubCell"/>
</dbReference>
<reference evidence="16 17" key="1">
    <citation type="journal article" date="2018" name="Nat. Genet.">
        <title>The Rosa genome provides new insights in the design of modern roses.</title>
        <authorList>
            <person name="Bendahmane M."/>
        </authorList>
    </citation>
    <scope>NUCLEOTIDE SEQUENCE [LARGE SCALE GENOMIC DNA]</scope>
    <source>
        <strain evidence="17">cv. Old Blush</strain>
    </source>
</reference>
<feature type="region of interest" description="Disordered" evidence="14">
    <location>
        <begin position="166"/>
        <end position="214"/>
    </location>
</feature>
<dbReference type="AlphaFoldDB" id="A0A2P6RWW1"/>